<dbReference type="SMART" id="SM00560">
    <property type="entry name" value="LamGL"/>
    <property type="match status" value="1"/>
</dbReference>
<organism evidence="5 6">
    <name type="scientific">Halorubrum laminariae</name>
    <dbReference type="NCBI Taxonomy" id="1433523"/>
    <lineage>
        <taxon>Archaea</taxon>
        <taxon>Methanobacteriati</taxon>
        <taxon>Methanobacteriota</taxon>
        <taxon>Stenosarchaea group</taxon>
        <taxon>Halobacteria</taxon>
        <taxon>Halobacteriales</taxon>
        <taxon>Haloferacaceae</taxon>
        <taxon>Halorubrum</taxon>
    </lineage>
</organism>
<proteinExistence type="predicted"/>
<dbReference type="AlphaFoldDB" id="A0ABD6BZ02"/>
<feature type="domain" description="LamG-like jellyroll fold" evidence="4">
    <location>
        <begin position="120"/>
        <end position="254"/>
    </location>
</feature>
<evidence type="ECO:0000256" key="1">
    <source>
        <dbReference type="ARBA" id="ARBA00022729"/>
    </source>
</evidence>
<evidence type="ECO:0000259" key="4">
    <source>
        <dbReference type="SMART" id="SM00560"/>
    </source>
</evidence>
<comment type="caution">
    <text evidence="5">The sequence shown here is derived from an EMBL/GenBank/DDBJ whole genome shotgun (WGS) entry which is preliminary data.</text>
</comment>
<evidence type="ECO:0000313" key="5">
    <source>
        <dbReference type="EMBL" id="MFD1570408.1"/>
    </source>
</evidence>
<protein>
    <submittedName>
        <fullName evidence="5">LamG domain-containing protein</fullName>
    </submittedName>
</protein>
<keyword evidence="1" id="KW-0732">Signal</keyword>
<keyword evidence="2" id="KW-1015">Disulfide bond</keyword>
<dbReference type="Proteomes" id="UP001597185">
    <property type="component" value="Unassembled WGS sequence"/>
</dbReference>
<evidence type="ECO:0000313" key="6">
    <source>
        <dbReference type="Proteomes" id="UP001597185"/>
    </source>
</evidence>
<dbReference type="InterPro" id="IPR013320">
    <property type="entry name" value="ConA-like_dom_sf"/>
</dbReference>
<accession>A0ABD6BZ02</accession>
<keyword evidence="6" id="KW-1185">Reference proteome</keyword>
<sequence>MTDGLSRFTSDRRTREESSWTGEEDWAAGTAENVDVVDGNLVSRSASGVGDTPDSGVARWTFDDADMESGEALDAWNDNNATINGATTGATAVYGGESYSFDGTGDYVSAGNPSSLDLTNAISISLWMNSPSSSSNWAKGVSKGHDAAYTLQINHGGNECGSMRVWGSSSAAGAVGSTNIYDGNDHHLVGTYDGSTVAYYIDGELEDSVSAPPSLNSVSDPVWIGRDSHSRSNGGPFRGRIDDPRIYNKGLAETEVQNLYQTGSI</sequence>
<dbReference type="SUPFAM" id="SSF49899">
    <property type="entry name" value="Concanavalin A-like lectins/glucanases"/>
    <property type="match status" value="1"/>
</dbReference>
<dbReference type="InterPro" id="IPR006558">
    <property type="entry name" value="LamG-like"/>
</dbReference>
<dbReference type="Gene3D" id="2.60.120.200">
    <property type="match status" value="1"/>
</dbReference>
<gene>
    <name evidence="5" type="ORF">ACFR9T_07355</name>
</gene>
<feature type="region of interest" description="Disordered" evidence="3">
    <location>
        <begin position="1"/>
        <end position="29"/>
    </location>
</feature>
<dbReference type="Pfam" id="PF13385">
    <property type="entry name" value="Laminin_G_3"/>
    <property type="match status" value="1"/>
</dbReference>
<dbReference type="RefSeq" id="WP_256397125.1">
    <property type="nucleotide sequence ID" value="NZ_JANHDL010000004.1"/>
</dbReference>
<reference evidence="5 6" key="1">
    <citation type="journal article" date="2019" name="Int. J. Syst. Evol. Microbiol.">
        <title>The Global Catalogue of Microorganisms (GCM) 10K type strain sequencing project: providing services to taxonomists for standard genome sequencing and annotation.</title>
        <authorList>
            <consortium name="The Broad Institute Genomics Platform"/>
            <consortium name="The Broad Institute Genome Sequencing Center for Infectious Disease"/>
            <person name="Wu L."/>
            <person name="Ma J."/>
        </authorList>
    </citation>
    <scope>NUCLEOTIDE SEQUENCE [LARGE SCALE GENOMIC DNA]</scope>
    <source>
        <strain evidence="5 6">CGMCC 1.12689</strain>
    </source>
</reference>
<evidence type="ECO:0000256" key="2">
    <source>
        <dbReference type="ARBA" id="ARBA00023157"/>
    </source>
</evidence>
<name>A0ABD6BZ02_9EURY</name>
<feature type="compositionally biased region" description="Basic and acidic residues" evidence="3">
    <location>
        <begin position="9"/>
        <end position="18"/>
    </location>
</feature>
<evidence type="ECO:0000256" key="3">
    <source>
        <dbReference type="SAM" id="MobiDB-lite"/>
    </source>
</evidence>
<dbReference type="EMBL" id="JBHUDB010000002">
    <property type="protein sequence ID" value="MFD1570408.1"/>
    <property type="molecule type" value="Genomic_DNA"/>
</dbReference>